<gene>
    <name evidence="10" type="ORF">P43SY_003758</name>
</gene>
<feature type="transmembrane region" description="Helical" evidence="9">
    <location>
        <begin position="41"/>
        <end position="59"/>
    </location>
</feature>
<evidence type="ECO:0000256" key="2">
    <source>
        <dbReference type="ARBA" id="ARBA00009575"/>
    </source>
</evidence>
<keyword evidence="7" id="KW-0496">Mitochondrion</keyword>
<organism evidence="10 11">
    <name type="scientific">Pythium insidiosum</name>
    <name type="common">Pythiosis disease agent</name>
    <dbReference type="NCBI Taxonomy" id="114742"/>
    <lineage>
        <taxon>Eukaryota</taxon>
        <taxon>Sar</taxon>
        <taxon>Stramenopiles</taxon>
        <taxon>Oomycota</taxon>
        <taxon>Peronosporomycetes</taxon>
        <taxon>Pythiales</taxon>
        <taxon>Pythiaceae</taxon>
        <taxon>Pythium</taxon>
    </lineage>
</organism>
<comment type="similarity">
    <text evidence="2">Belongs to the COX20 family.</text>
</comment>
<keyword evidence="11" id="KW-1185">Reference proteome</keyword>
<name>A0AAD5LVS2_PYTIN</name>
<comment type="caution">
    <text evidence="10">The sequence shown here is derived from an EMBL/GenBank/DDBJ whole genome shotgun (WGS) entry which is preliminary data.</text>
</comment>
<dbReference type="EMBL" id="JAKCXM010000446">
    <property type="protein sequence ID" value="KAJ0393961.1"/>
    <property type="molecule type" value="Genomic_DNA"/>
</dbReference>
<keyword evidence="8 9" id="KW-0472">Membrane</keyword>
<evidence type="ECO:0000256" key="1">
    <source>
        <dbReference type="ARBA" id="ARBA00004273"/>
    </source>
</evidence>
<dbReference type="PANTHER" id="PTHR31586">
    <property type="entry name" value="CYTOCHROME C OXIDASE PROTEIN 20"/>
    <property type="match status" value="1"/>
</dbReference>
<keyword evidence="4 9" id="KW-0812">Transmembrane</keyword>
<keyword evidence="6 9" id="KW-1133">Transmembrane helix</keyword>
<evidence type="ECO:0000256" key="8">
    <source>
        <dbReference type="ARBA" id="ARBA00023136"/>
    </source>
</evidence>
<evidence type="ECO:0000313" key="11">
    <source>
        <dbReference type="Proteomes" id="UP001209570"/>
    </source>
</evidence>
<protein>
    <recommendedName>
        <fullName evidence="3">Cytochrome c oxidase assembly protein COX20, mitochondrial</fullName>
    </recommendedName>
</protein>
<evidence type="ECO:0000256" key="4">
    <source>
        <dbReference type="ARBA" id="ARBA00022692"/>
    </source>
</evidence>
<accession>A0AAD5LVS2</accession>
<feature type="transmembrane region" description="Helical" evidence="9">
    <location>
        <begin position="12"/>
        <end position="29"/>
    </location>
</feature>
<sequence>MAADDVLSNPPCFRSGLLWGIGTGLAIGFQRYRMTKQVRTACDWAVLGFGTVAAGSWVLCRNAYLSRARYTREFMEVMNDPNRRLEAEEFLRSRIETHDSARDEKKQE</sequence>
<evidence type="ECO:0000313" key="10">
    <source>
        <dbReference type="EMBL" id="KAJ0393961.1"/>
    </source>
</evidence>
<dbReference type="Proteomes" id="UP001209570">
    <property type="component" value="Unassembled WGS sequence"/>
</dbReference>
<comment type="subcellular location">
    <subcellularLocation>
        <location evidence="1">Mitochondrion inner membrane</location>
    </subcellularLocation>
</comment>
<dbReference type="GO" id="GO:0033617">
    <property type="term" value="P:mitochondrial respiratory chain complex IV assembly"/>
    <property type="evidence" value="ECO:0007669"/>
    <property type="project" value="InterPro"/>
</dbReference>
<dbReference type="InterPro" id="IPR022533">
    <property type="entry name" value="Cox20"/>
</dbReference>
<evidence type="ECO:0000256" key="3">
    <source>
        <dbReference type="ARBA" id="ARBA00017689"/>
    </source>
</evidence>
<keyword evidence="5" id="KW-0999">Mitochondrion inner membrane</keyword>
<reference evidence="10" key="1">
    <citation type="submission" date="2021-12" db="EMBL/GenBank/DDBJ databases">
        <title>Prjna785345.</title>
        <authorList>
            <person name="Rujirawat T."/>
            <person name="Krajaejun T."/>
        </authorList>
    </citation>
    <scope>NUCLEOTIDE SEQUENCE</scope>
    <source>
        <strain evidence="10">Pi057C3</strain>
    </source>
</reference>
<evidence type="ECO:0000256" key="5">
    <source>
        <dbReference type="ARBA" id="ARBA00022792"/>
    </source>
</evidence>
<dbReference type="PANTHER" id="PTHR31586:SF1">
    <property type="entry name" value="CYTOCHROME C OXIDASE ASSEMBLY PROTEIN COX20, MITOCHONDRIAL"/>
    <property type="match status" value="1"/>
</dbReference>
<proteinExistence type="inferred from homology"/>
<dbReference type="AlphaFoldDB" id="A0AAD5LVS2"/>
<evidence type="ECO:0000256" key="6">
    <source>
        <dbReference type="ARBA" id="ARBA00022989"/>
    </source>
</evidence>
<dbReference type="Pfam" id="PF12597">
    <property type="entry name" value="Cox20"/>
    <property type="match status" value="1"/>
</dbReference>
<dbReference type="GO" id="GO:0005743">
    <property type="term" value="C:mitochondrial inner membrane"/>
    <property type="evidence" value="ECO:0007669"/>
    <property type="project" value="UniProtKB-SubCell"/>
</dbReference>
<evidence type="ECO:0000256" key="7">
    <source>
        <dbReference type="ARBA" id="ARBA00023128"/>
    </source>
</evidence>
<evidence type="ECO:0000256" key="9">
    <source>
        <dbReference type="SAM" id="Phobius"/>
    </source>
</evidence>